<feature type="non-terminal residue" evidence="1">
    <location>
        <position position="1"/>
    </location>
</feature>
<gene>
    <name evidence="1" type="ORF">RPERSI_LOCUS18069</name>
</gene>
<protein>
    <submittedName>
        <fullName evidence="1">5479_t:CDS:1</fullName>
    </submittedName>
</protein>
<dbReference type="EMBL" id="CAJVQC010047220">
    <property type="protein sequence ID" value="CAG8784420.1"/>
    <property type="molecule type" value="Genomic_DNA"/>
</dbReference>
<keyword evidence="2" id="KW-1185">Reference proteome</keyword>
<comment type="caution">
    <text evidence="1">The sequence shown here is derived from an EMBL/GenBank/DDBJ whole genome shotgun (WGS) entry which is preliminary data.</text>
</comment>
<accession>A0ACA9RB30</accession>
<organism evidence="1 2">
    <name type="scientific">Racocetra persica</name>
    <dbReference type="NCBI Taxonomy" id="160502"/>
    <lineage>
        <taxon>Eukaryota</taxon>
        <taxon>Fungi</taxon>
        <taxon>Fungi incertae sedis</taxon>
        <taxon>Mucoromycota</taxon>
        <taxon>Glomeromycotina</taxon>
        <taxon>Glomeromycetes</taxon>
        <taxon>Diversisporales</taxon>
        <taxon>Gigasporaceae</taxon>
        <taxon>Racocetra</taxon>
    </lineage>
</organism>
<sequence length="60" mass="7067">YHTEIADILKEEPILKDIITLVLQNSEQEQEILIKFKVKAIKNDEIKVFDFENKADIKHS</sequence>
<evidence type="ECO:0000313" key="1">
    <source>
        <dbReference type="EMBL" id="CAG8784420.1"/>
    </source>
</evidence>
<dbReference type="Proteomes" id="UP000789920">
    <property type="component" value="Unassembled WGS sequence"/>
</dbReference>
<name>A0ACA9RB30_9GLOM</name>
<proteinExistence type="predicted"/>
<reference evidence="1" key="1">
    <citation type="submission" date="2021-06" db="EMBL/GenBank/DDBJ databases">
        <authorList>
            <person name="Kallberg Y."/>
            <person name="Tangrot J."/>
            <person name="Rosling A."/>
        </authorList>
    </citation>
    <scope>NUCLEOTIDE SEQUENCE</scope>
    <source>
        <strain evidence="1">MA461A</strain>
    </source>
</reference>
<evidence type="ECO:0000313" key="2">
    <source>
        <dbReference type="Proteomes" id="UP000789920"/>
    </source>
</evidence>